<feature type="transmembrane region" description="Helical" evidence="6">
    <location>
        <begin position="76"/>
        <end position="95"/>
    </location>
</feature>
<keyword evidence="3 6" id="KW-0812">Transmembrane</keyword>
<evidence type="ECO:0000256" key="3">
    <source>
        <dbReference type="ARBA" id="ARBA00022692"/>
    </source>
</evidence>
<dbReference type="InterPro" id="IPR001123">
    <property type="entry name" value="LeuE-type"/>
</dbReference>
<dbReference type="OrthoDB" id="7874789at2"/>
<comment type="caution">
    <text evidence="7">The sequence shown here is derived from an EMBL/GenBank/DDBJ whole genome shotgun (WGS) entry which is preliminary data.</text>
</comment>
<sequence>MPMITLVVGYIVLGLSIAAPVGPINIEIIKRGLLYGFWPSFCVGLGGMSSDLLLMVGMFFGLAQLLSIIWVKISLMMLGCFILIHSGIMNMGSVTSVHESNERVTTIKKNLPIKSYLTGATIAGTNPMNLLFWLGIYGSVLSTALQEGNTIHSFLLSSLVFIGIGLWNLNLSFTIHLRTKIDDSFCNENSKWYRKYFINWIWCEVWCRCRFRISKDHEGNFYCSIIKYGCIQFRPFSILVQMLYNRKRLGGEPVRAFL</sequence>
<accession>A0A6I5A218</accession>
<dbReference type="AlphaFoldDB" id="A0A6I5A218"/>
<proteinExistence type="predicted"/>
<feature type="transmembrane region" description="Helical" evidence="6">
    <location>
        <begin position="116"/>
        <end position="138"/>
    </location>
</feature>
<protein>
    <recommendedName>
        <fullName evidence="9">LysE family transporter</fullName>
    </recommendedName>
</protein>
<keyword evidence="4 6" id="KW-1133">Transmembrane helix</keyword>
<feature type="transmembrane region" description="Helical" evidence="6">
    <location>
        <begin position="150"/>
        <end position="171"/>
    </location>
</feature>
<reference evidence="7 8" key="1">
    <citation type="submission" date="2019-11" db="EMBL/GenBank/DDBJ databases">
        <title>Genome sequences of 17 halophilic strains isolated from different environments.</title>
        <authorList>
            <person name="Furrow R.E."/>
        </authorList>
    </citation>
    <scope>NUCLEOTIDE SEQUENCE [LARGE SCALE GENOMIC DNA]</scope>
    <source>
        <strain evidence="7 8">22514_16_FS</strain>
    </source>
</reference>
<dbReference type="PANTHER" id="PTHR30086:SF6">
    <property type="entry name" value="AMINO ACID EFFLUX PROTEIN YCGF-RELATED"/>
    <property type="match status" value="1"/>
</dbReference>
<evidence type="ECO:0000256" key="6">
    <source>
        <dbReference type="SAM" id="Phobius"/>
    </source>
</evidence>
<dbReference type="GO" id="GO:0015171">
    <property type="term" value="F:amino acid transmembrane transporter activity"/>
    <property type="evidence" value="ECO:0007669"/>
    <property type="project" value="TreeGrafter"/>
</dbReference>
<evidence type="ECO:0000256" key="4">
    <source>
        <dbReference type="ARBA" id="ARBA00022989"/>
    </source>
</evidence>
<name>A0A6I5A218_9BACI</name>
<evidence type="ECO:0000256" key="1">
    <source>
        <dbReference type="ARBA" id="ARBA00004651"/>
    </source>
</evidence>
<keyword evidence="2" id="KW-1003">Cell membrane</keyword>
<gene>
    <name evidence="7" type="ORF">GLW05_16070</name>
</gene>
<evidence type="ECO:0000313" key="7">
    <source>
        <dbReference type="EMBL" id="MYL35097.1"/>
    </source>
</evidence>
<evidence type="ECO:0000256" key="2">
    <source>
        <dbReference type="ARBA" id="ARBA00022475"/>
    </source>
</evidence>
<keyword evidence="5 6" id="KW-0472">Membrane</keyword>
<dbReference type="EMBL" id="WMEQ01000014">
    <property type="protein sequence ID" value="MYL35097.1"/>
    <property type="molecule type" value="Genomic_DNA"/>
</dbReference>
<dbReference type="GO" id="GO:0005886">
    <property type="term" value="C:plasma membrane"/>
    <property type="evidence" value="ECO:0007669"/>
    <property type="project" value="UniProtKB-SubCell"/>
</dbReference>
<comment type="subcellular location">
    <subcellularLocation>
        <location evidence="1">Cell membrane</location>
        <topology evidence="1">Multi-pass membrane protein</topology>
    </subcellularLocation>
</comment>
<evidence type="ECO:0008006" key="9">
    <source>
        <dbReference type="Google" id="ProtNLM"/>
    </source>
</evidence>
<dbReference type="PANTHER" id="PTHR30086">
    <property type="entry name" value="ARGININE EXPORTER PROTEIN ARGO"/>
    <property type="match status" value="1"/>
</dbReference>
<feature type="transmembrane region" description="Helical" evidence="6">
    <location>
        <begin position="28"/>
        <end position="45"/>
    </location>
</feature>
<evidence type="ECO:0000313" key="8">
    <source>
        <dbReference type="Proteomes" id="UP000468638"/>
    </source>
</evidence>
<dbReference type="Pfam" id="PF01810">
    <property type="entry name" value="LysE"/>
    <property type="match status" value="1"/>
</dbReference>
<evidence type="ECO:0000256" key="5">
    <source>
        <dbReference type="ARBA" id="ARBA00023136"/>
    </source>
</evidence>
<dbReference type="Proteomes" id="UP000468638">
    <property type="component" value="Unassembled WGS sequence"/>
</dbReference>
<organism evidence="7 8">
    <name type="scientific">Pontibacillus yanchengensis</name>
    <dbReference type="NCBI Taxonomy" id="462910"/>
    <lineage>
        <taxon>Bacteria</taxon>
        <taxon>Bacillati</taxon>
        <taxon>Bacillota</taxon>
        <taxon>Bacilli</taxon>
        <taxon>Bacillales</taxon>
        <taxon>Bacillaceae</taxon>
        <taxon>Pontibacillus</taxon>
    </lineage>
</organism>